<proteinExistence type="predicted"/>
<dbReference type="Proteomes" id="UP000184536">
    <property type="component" value="Unassembled WGS sequence"/>
</dbReference>
<protein>
    <submittedName>
        <fullName evidence="2">ABC-2 type transport system permease protein</fullName>
    </submittedName>
</protein>
<keyword evidence="1" id="KW-1133">Transmembrane helix</keyword>
<gene>
    <name evidence="2" type="ORF">SAMN02745975_03590</name>
</gene>
<dbReference type="RefSeq" id="WP_110942565.1">
    <property type="nucleotide sequence ID" value="NZ_FQZV01000070.1"/>
</dbReference>
<dbReference type="EMBL" id="FQZV01000070">
    <property type="protein sequence ID" value="SHK07668.1"/>
    <property type="molecule type" value="Genomic_DNA"/>
</dbReference>
<name>A0A1M6PI85_9FIRM</name>
<accession>A0A1M6PI85</accession>
<keyword evidence="1" id="KW-0472">Membrane</keyword>
<organism evidence="2 3">
    <name type="scientific">Geosporobacter subterraneus DSM 17957</name>
    <dbReference type="NCBI Taxonomy" id="1121919"/>
    <lineage>
        <taxon>Bacteria</taxon>
        <taxon>Bacillati</taxon>
        <taxon>Bacillota</taxon>
        <taxon>Clostridia</taxon>
        <taxon>Peptostreptococcales</taxon>
        <taxon>Thermotaleaceae</taxon>
        <taxon>Geosporobacter</taxon>
    </lineage>
</organism>
<feature type="transmembrane region" description="Helical" evidence="1">
    <location>
        <begin position="21"/>
        <end position="43"/>
    </location>
</feature>
<evidence type="ECO:0000313" key="3">
    <source>
        <dbReference type="Proteomes" id="UP000184536"/>
    </source>
</evidence>
<keyword evidence="3" id="KW-1185">Reference proteome</keyword>
<keyword evidence="1" id="KW-0812">Transmembrane</keyword>
<reference evidence="3" key="1">
    <citation type="submission" date="2016-11" db="EMBL/GenBank/DDBJ databases">
        <authorList>
            <person name="Varghese N."/>
            <person name="Submissions S."/>
        </authorList>
    </citation>
    <scope>NUCLEOTIDE SEQUENCE [LARGE SCALE GENOMIC DNA]</scope>
    <source>
        <strain evidence="3">DSM 17957</strain>
    </source>
</reference>
<dbReference type="STRING" id="1121919.SAMN02745975_03590"/>
<evidence type="ECO:0000313" key="2">
    <source>
        <dbReference type="EMBL" id="SHK07668.1"/>
    </source>
</evidence>
<dbReference type="AlphaFoldDB" id="A0A1M6PI85"/>
<sequence>MHAVIIAVKDLKIIFRDRKALAILLLMPMLLTTVLGFSLSGVFDDDGVYMLDKIPIAVVFGKPSDTLPLQLLSEEQQRQITQSVEELDLEKVVIEEFLESEALKKIIDYRILDMDSAQQSLEKKEVAALIRLPDRFTADYILGKKQR</sequence>
<evidence type="ECO:0000256" key="1">
    <source>
        <dbReference type="SAM" id="Phobius"/>
    </source>
</evidence>